<protein>
    <submittedName>
        <fullName evidence="1">Uncharacterized protein</fullName>
    </submittedName>
</protein>
<accession>A0AAP0K1E2</accession>
<proteinExistence type="predicted"/>
<evidence type="ECO:0000313" key="1">
    <source>
        <dbReference type="EMBL" id="KAK9143358.1"/>
    </source>
</evidence>
<keyword evidence="2" id="KW-1185">Reference proteome</keyword>
<sequence length="56" mass="6316">MHKTNSQGLCYSDIKAPSSTISIAQCYIFRKMNAFDSPKAYYLQQSIIPNSKQANI</sequence>
<comment type="caution">
    <text evidence="1">The sequence shown here is derived from an EMBL/GenBank/DDBJ whole genome shotgun (WGS) entry which is preliminary data.</text>
</comment>
<name>A0AAP0K1E2_9MAGN</name>
<dbReference type="EMBL" id="JBBNAF010000005">
    <property type="protein sequence ID" value="KAK9143358.1"/>
    <property type="molecule type" value="Genomic_DNA"/>
</dbReference>
<dbReference type="Proteomes" id="UP001420932">
    <property type="component" value="Unassembled WGS sequence"/>
</dbReference>
<evidence type="ECO:0000313" key="2">
    <source>
        <dbReference type="Proteomes" id="UP001420932"/>
    </source>
</evidence>
<dbReference type="AlphaFoldDB" id="A0AAP0K1E2"/>
<reference evidence="1 2" key="1">
    <citation type="submission" date="2024-01" db="EMBL/GenBank/DDBJ databases">
        <title>Genome assemblies of Stephania.</title>
        <authorList>
            <person name="Yang L."/>
        </authorList>
    </citation>
    <scope>NUCLEOTIDE SEQUENCE [LARGE SCALE GENOMIC DNA]</scope>
    <source>
        <strain evidence="1">YNDBR</strain>
        <tissue evidence="1">Leaf</tissue>
    </source>
</reference>
<gene>
    <name evidence="1" type="ORF">Syun_012758</name>
</gene>
<organism evidence="1 2">
    <name type="scientific">Stephania yunnanensis</name>
    <dbReference type="NCBI Taxonomy" id="152371"/>
    <lineage>
        <taxon>Eukaryota</taxon>
        <taxon>Viridiplantae</taxon>
        <taxon>Streptophyta</taxon>
        <taxon>Embryophyta</taxon>
        <taxon>Tracheophyta</taxon>
        <taxon>Spermatophyta</taxon>
        <taxon>Magnoliopsida</taxon>
        <taxon>Ranunculales</taxon>
        <taxon>Menispermaceae</taxon>
        <taxon>Menispermoideae</taxon>
        <taxon>Cissampelideae</taxon>
        <taxon>Stephania</taxon>
    </lineage>
</organism>